<gene>
    <name evidence="4" type="ORF">HNR61_005011</name>
</gene>
<accession>A0A7W3LS76</accession>
<feature type="domain" description="N-acetyltransferase" evidence="3">
    <location>
        <begin position="4"/>
        <end position="155"/>
    </location>
</feature>
<dbReference type="InterPro" id="IPR000182">
    <property type="entry name" value="GNAT_dom"/>
</dbReference>
<evidence type="ECO:0000256" key="1">
    <source>
        <dbReference type="ARBA" id="ARBA00022679"/>
    </source>
</evidence>
<evidence type="ECO:0000313" key="5">
    <source>
        <dbReference type="Proteomes" id="UP000572680"/>
    </source>
</evidence>
<dbReference type="CDD" id="cd04301">
    <property type="entry name" value="NAT_SF"/>
    <property type="match status" value="1"/>
</dbReference>
<proteinExistence type="predicted"/>
<protein>
    <submittedName>
        <fullName evidence="4">GNAT superfamily N-acetyltransferase</fullName>
    </submittedName>
</protein>
<keyword evidence="5" id="KW-1185">Reference proteome</keyword>
<dbReference type="GO" id="GO:0016747">
    <property type="term" value="F:acyltransferase activity, transferring groups other than amino-acyl groups"/>
    <property type="evidence" value="ECO:0007669"/>
    <property type="project" value="InterPro"/>
</dbReference>
<dbReference type="Pfam" id="PF13673">
    <property type="entry name" value="Acetyltransf_10"/>
    <property type="match status" value="1"/>
</dbReference>
<organism evidence="4 5">
    <name type="scientific">Actinomadura namibiensis</name>
    <dbReference type="NCBI Taxonomy" id="182080"/>
    <lineage>
        <taxon>Bacteria</taxon>
        <taxon>Bacillati</taxon>
        <taxon>Actinomycetota</taxon>
        <taxon>Actinomycetes</taxon>
        <taxon>Streptosporangiales</taxon>
        <taxon>Thermomonosporaceae</taxon>
        <taxon>Actinomadura</taxon>
    </lineage>
</organism>
<dbReference type="InterPro" id="IPR050832">
    <property type="entry name" value="Bact_Acetyltransf"/>
</dbReference>
<keyword evidence="1 4" id="KW-0808">Transferase</keyword>
<dbReference type="SUPFAM" id="SSF55729">
    <property type="entry name" value="Acyl-CoA N-acyltransferases (Nat)"/>
    <property type="match status" value="1"/>
</dbReference>
<evidence type="ECO:0000256" key="2">
    <source>
        <dbReference type="ARBA" id="ARBA00023315"/>
    </source>
</evidence>
<name>A0A7W3LS76_ACTNM</name>
<dbReference type="InterPro" id="IPR016181">
    <property type="entry name" value="Acyl_CoA_acyltransferase"/>
</dbReference>
<dbReference type="PANTHER" id="PTHR43877">
    <property type="entry name" value="AMINOALKYLPHOSPHONATE N-ACETYLTRANSFERASE-RELATED-RELATED"/>
    <property type="match status" value="1"/>
</dbReference>
<sequence length="160" mass="17392">MSDLQIRPFHPDDAPAVAGIARRCLLEVNALDYPTEIVEALCARNTAERFLDSTARRQIFVASLGGSEGVRVVGTVSLEGNEVCSLFVDPDVHGRGVGRLLMECVEHEVAAGGHAWVELNASVTARRFYVRLGYVDLGARDAEFGVIHAMRKSLGRRASN</sequence>
<reference evidence="4 5" key="1">
    <citation type="submission" date="2020-08" db="EMBL/GenBank/DDBJ databases">
        <title>Genomic Encyclopedia of Type Strains, Phase IV (KMG-IV): sequencing the most valuable type-strain genomes for metagenomic binning, comparative biology and taxonomic classification.</title>
        <authorList>
            <person name="Goeker M."/>
        </authorList>
    </citation>
    <scope>NUCLEOTIDE SEQUENCE [LARGE SCALE GENOMIC DNA]</scope>
    <source>
        <strain evidence="4 5">DSM 44197</strain>
    </source>
</reference>
<dbReference type="Gene3D" id="3.40.630.30">
    <property type="match status" value="1"/>
</dbReference>
<keyword evidence="2" id="KW-0012">Acyltransferase</keyword>
<dbReference type="Proteomes" id="UP000572680">
    <property type="component" value="Unassembled WGS sequence"/>
</dbReference>
<dbReference type="EMBL" id="JACJIA010000006">
    <property type="protein sequence ID" value="MBA8953361.1"/>
    <property type="molecule type" value="Genomic_DNA"/>
</dbReference>
<dbReference type="RefSeq" id="WP_182845524.1">
    <property type="nucleotide sequence ID" value="NZ_BAAALP010000001.1"/>
</dbReference>
<comment type="caution">
    <text evidence="4">The sequence shown here is derived from an EMBL/GenBank/DDBJ whole genome shotgun (WGS) entry which is preliminary data.</text>
</comment>
<evidence type="ECO:0000259" key="3">
    <source>
        <dbReference type="PROSITE" id="PS51186"/>
    </source>
</evidence>
<dbReference type="PROSITE" id="PS51186">
    <property type="entry name" value="GNAT"/>
    <property type="match status" value="1"/>
</dbReference>
<dbReference type="AlphaFoldDB" id="A0A7W3LS76"/>
<dbReference type="PANTHER" id="PTHR43877:SF1">
    <property type="entry name" value="ACETYLTRANSFERASE"/>
    <property type="match status" value="1"/>
</dbReference>
<evidence type="ECO:0000313" key="4">
    <source>
        <dbReference type="EMBL" id="MBA8953361.1"/>
    </source>
</evidence>